<dbReference type="Gene3D" id="3.60.20.10">
    <property type="entry name" value="Glutamine Phosphoribosylpyrophosphate, subunit 1, domain 1"/>
    <property type="match status" value="1"/>
</dbReference>
<dbReference type="NCBIfam" id="TIGR01135">
    <property type="entry name" value="glmS"/>
    <property type="match status" value="1"/>
</dbReference>
<dbReference type="InterPro" id="IPR047084">
    <property type="entry name" value="GFAT_N"/>
</dbReference>
<dbReference type="Gene3D" id="3.40.50.10490">
    <property type="entry name" value="Glucose-6-phosphate isomerase like protein, domain 1"/>
    <property type="match status" value="2"/>
</dbReference>
<evidence type="ECO:0000256" key="10">
    <source>
        <dbReference type="HAMAP-Rule" id="MF_00164"/>
    </source>
</evidence>
<protein>
    <recommendedName>
        <fullName evidence="4 10">Glutamine--fructose-6-phosphate aminotransferase [isomerizing]</fullName>
        <ecNumber evidence="3 10">2.6.1.16</ecNumber>
    </recommendedName>
    <alternativeName>
        <fullName evidence="10">D-fructose-6-phosphate amidotransferase</fullName>
    </alternativeName>
    <alternativeName>
        <fullName evidence="10">GFAT</fullName>
    </alternativeName>
    <alternativeName>
        <fullName evidence="10">Glucosamine-6-phosphate synthase</fullName>
    </alternativeName>
    <alternativeName>
        <fullName evidence="10">Hexosephosphate aminotransferase</fullName>
    </alternativeName>
    <alternativeName>
        <fullName evidence="10">L-glutamine--D-fructose-6-phosphate amidotransferase</fullName>
    </alternativeName>
</protein>
<dbReference type="PANTHER" id="PTHR10937:SF0">
    <property type="entry name" value="GLUTAMINE--FRUCTOSE-6-PHOSPHATE TRANSAMINASE (ISOMERIZING)"/>
    <property type="match status" value="1"/>
</dbReference>
<dbReference type="NCBIfam" id="NF001484">
    <property type="entry name" value="PRK00331.1"/>
    <property type="match status" value="1"/>
</dbReference>
<evidence type="ECO:0000259" key="12">
    <source>
        <dbReference type="PROSITE" id="PS51464"/>
    </source>
</evidence>
<dbReference type="EMBL" id="MHST01000013">
    <property type="protein sequence ID" value="OHA49130.1"/>
    <property type="molecule type" value="Genomic_DNA"/>
</dbReference>
<dbReference type="Proteomes" id="UP000178690">
    <property type="component" value="Unassembled WGS sequence"/>
</dbReference>
<dbReference type="HAMAP" id="MF_00164">
    <property type="entry name" value="GlmS"/>
    <property type="match status" value="1"/>
</dbReference>
<evidence type="ECO:0000256" key="4">
    <source>
        <dbReference type="ARBA" id="ARBA00016090"/>
    </source>
</evidence>
<dbReference type="InterPro" id="IPR029055">
    <property type="entry name" value="Ntn_hydrolases_N"/>
</dbReference>
<dbReference type="SUPFAM" id="SSF56235">
    <property type="entry name" value="N-terminal nucleophile aminohydrolases (Ntn hydrolases)"/>
    <property type="match status" value="1"/>
</dbReference>
<keyword evidence="6 10" id="KW-0032">Aminotransferase</keyword>
<keyword evidence="8" id="KW-0677">Repeat</keyword>
<dbReference type="CDD" id="cd05009">
    <property type="entry name" value="SIS_GlmS_GlmD_2"/>
    <property type="match status" value="1"/>
</dbReference>
<comment type="subcellular location">
    <subcellularLocation>
        <location evidence="2 10">Cytoplasm</location>
    </subcellularLocation>
</comment>
<evidence type="ECO:0000256" key="1">
    <source>
        <dbReference type="ARBA" id="ARBA00001031"/>
    </source>
</evidence>
<dbReference type="PROSITE" id="PS51278">
    <property type="entry name" value="GATASE_TYPE_2"/>
    <property type="match status" value="1"/>
</dbReference>
<dbReference type="Pfam" id="PF13522">
    <property type="entry name" value="GATase_6"/>
    <property type="match status" value="1"/>
</dbReference>
<dbReference type="CDD" id="cd00714">
    <property type="entry name" value="GFAT"/>
    <property type="match status" value="1"/>
</dbReference>
<dbReference type="GO" id="GO:0006002">
    <property type="term" value="P:fructose 6-phosphate metabolic process"/>
    <property type="evidence" value="ECO:0007669"/>
    <property type="project" value="TreeGrafter"/>
</dbReference>
<evidence type="ECO:0000313" key="14">
    <source>
        <dbReference type="Proteomes" id="UP000178690"/>
    </source>
</evidence>
<dbReference type="InterPro" id="IPR017932">
    <property type="entry name" value="GATase_2_dom"/>
</dbReference>
<accession>A0A1G2PLD5</accession>
<dbReference type="GO" id="GO:0006047">
    <property type="term" value="P:UDP-N-acetylglucosamine metabolic process"/>
    <property type="evidence" value="ECO:0007669"/>
    <property type="project" value="TreeGrafter"/>
</dbReference>
<evidence type="ECO:0000256" key="5">
    <source>
        <dbReference type="ARBA" id="ARBA00022490"/>
    </source>
</evidence>
<gene>
    <name evidence="10" type="primary">glmS</name>
    <name evidence="13" type="ORF">A2682_03795</name>
</gene>
<dbReference type="FunFam" id="3.60.20.10:FF:000006">
    <property type="entry name" value="Glutamine--fructose-6-phosphate aminotransferase [isomerizing]"/>
    <property type="match status" value="1"/>
</dbReference>
<evidence type="ECO:0000256" key="9">
    <source>
        <dbReference type="ARBA" id="ARBA00022962"/>
    </source>
</evidence>
<comment type="caution">
    <text evidence="13">The sequence shown here is derived from an EMBL/GenBank/DDBJ whole genome shotgun (WGS) entry which is preliminary data.</text>
</comment>
<keyword evidence="9" id="KW-0315">Glutamine amidotransferase</keyword>
<dbReference type="PANTHER" id="PTHR10937">
    <property type="entry name" value="GLUCOSAMINE--FRUCTOSE-6-PHOSPHATE AMINOTRANSFERASE, ISOMERIZING"/>
    <property type="match status" value="1"/>
</dbReference>
<dbReference type="Pfam" id="PF01380">
    <property type="entry name" value="SIS"/>
    <property type="match status" value="2"/>
</dbReference>
<evidence type="ECO:0000256" key="3">
    <source>
        <dbReference type="ARBA" id="ARBA00012916"/>
    </source>
</evidence>
<evidence type="ECO:0000256" key="2">
    <source>
        <dbReference type="ARBA" id="ARBA00004496"/>
    </source>
</evidence>
<evidence type="ECO:0000256" key="7">
    <source>
        <dbReference type="ARBA" id="ARBA00022679"/>
    </source>
</evidence>
<evidence type="ECO:0000313" key="13">
    <source>
        <dbReference type="EMBL" id="OHA49130.1"/>
    </source>
</evidence>
<feature type="domain" description="SIS" evidence="12">
    <location>
        <begin position="285"/>
        <end position="427"/>
    </location>
</feature>
<dbReference type="GO" id="GO:0006487">
    <property type="term" value="P:protein N-linked glycosylation"/>
    <property type="evidence" value="ECO:0007669"/>
    <property type="project" value="TreeGrafter"/>
</dbReference>
<dbReference type="AlphaFoldDB" id="A0A1G2PLD5"/>
<dbReference type="InterPro" id="IPR046348">
    <property type="entry name" value="SIS_dom_sf"/>
</dbReference>
<organism evidence="13 14">
    <name type="scientific">Terrybacteria sp. (strain RIFCSPHIGHO2_01_FULL_58_15)</name>
    <dbReference type="NCBI Taxonomy" id="1802363"/>
    <lineage>
        <taxon>Bacteria</taxon>
        <taxon>Candidatus Terryibacteriota</taxon>
    </lineage>
</organism>
<dbReference type="GO" id="GO:0005829">
    <property type="term" value="C:cytosol"/>
    <property type="evidence" value="ECO:0007669"/>
    <property type="project" value="TreeGrafter"/>
</dbReference>
<dbReference type="GO" id="GO:0004360">
    <property type="term" value="F:glutamine-fructose-6-phosphate transaminase (isomerizing) activity"/>
    <property type="evidence" value="ECO:0007669"/>
    <property type="project" value="UniProtKB-UniRule"/>
</dbReference>
<dbReference type="PROSITE" id="PS51464">
    <property type="entry name" value="SIS"/>
    <property type="match status" value="2"/>
</dbReference>
<dbReference type="InterPro" id="IPR005855">
    <property type="entry name" value="GFAT"/>
</dbReference>
<comment type="subunit">
    <text evidence="10">Homodimer.</text>
</comment>
<dbReference type="GO" id="GO:0097367">
    <property type="term" value="F:carbohydrate derivative binding"/>
    <property type="evidence" value="ECO:0007669"/>
    <property type="project" value="InterPro"/>
</dbReference>
<evidence type="ECO:0000259" key="11">
    <source>
        <dbReference type="PROSITE" id="PS51278"/>
    </source>
</evidence>
<dbReference type="EC" id="2.6.1.16" evidence="3 10"/>
<feature type="domain" description="Glutamine amidotransferase type-2" evidence="11">
    <location>
        <begin position="2"/>
        <end position="218"/>
    </location>
</feature>
<keyword evidence="7 10" id="KW-0808">Transferase</keyword>
<keyword evidence="5 10" id="KW-0963">Cytoplasm</keyword>
<evidence type="ECO:0000256" key="6">
    <source>
        <dbReference type="ARBA" id="ARBA00022576"/>
    </source>
</evidence>
<dbReference type="STRING" id="1802363.A2682_03795"/>
<dbReference type="InterPro" id="IPR035466">
    <property type="entry name" value="GlmS/AgaS_SIS"/>
</dbReference>
<dbReference type="GO" id="GO:0005975">
    <property type="term" value="P:carbohydrate metabolic process"/>
    <property type="evidence" value="ECO:0007669"/>
    <property type="project" value="UniProtKB-UniRule"/>
</dbReference>
<feature type="active site" description="For Fru-6P isomerization activity" evidence="10">
    <location>
        <position position="603"/>
    </location>
</feature>
<dbReference type="InterPro" id="IPR035490">
    <property type="entry name" value="GlmS/FrlB_SIS"/>
</dbReference>
<feature type="active site" description="Nucleophile; for GATase activity" evidence="10">
    <location>
        <position position="2"/>
    </location>
</feature>
<dbReference type="SUPFAM" id="SSF53697">
    <property type="entry name" value="SIS domain"/>
    <property type="match status" value="1"/>
</dbReference>
<reference evidence="13 14" key="1">
    <citation type="journal article" date="2016" name="Nat. Commun.">
        <title>Thousands of microbial genomes shed light on interconnected biogeochemical processes in an aquifer system.</title>
        <authorList>
            <person name="Anantharaman K."/>
            <person name="Brown C.T."/>
            <person name="Hug L.A."/>
            <person name="Sharon I."/>
            <person name="Castelle C.J."/>
            <person name="Probst A.J."/>
            <person name="Thomas B.C."/>
            <person name="Singh A."/>
            <person name="Wilkins M.J."/>
            <person name="Karaoz U."/>
            <person name="Brodie E.L."/>
            <person name="Williams K.H."/>
            <person name="Hubbard S.S."/>
            <person name="Banfield J.F."/>
        </authorList>
    </citation>
    <scope>NUCLEOTIDE SEQUENCE [LARGE SCALE GENOMIC DNA]</scope>
    <source>
        <strain evidence="14">RIFCSPHIGHO2_01_FULL_58_15</strain>
    </source>
</reference>
<feature type="initiator methionine" description="Removed" evidence="10">
    <location>
        <position position="1"/>
    </location>
</feature>
<sequence length="608" mass="66124">MCGIVAYIGKREATPIVLDSLKRLEYRGYDSAGLTVEQEKRGPFVARVAGRVGKLEAKLVGATLPGTVAIAHTRWATHGAPSERNAHPHGDCRARIHLAHNGIIENHAALRATLIANGHRFSSDTDTEVIVHLVEERFRGTLEDAVEAALRELRGTWAIVVLSADDPGKIVAARNSSPLLLGVGSGEYLLASDASAVLASTKKVVYIEDGEMVTVTREGFRITNVDDAELRRRLVEIPWTLQEAEKGGHPHFMRKEISEGPEVVENVMRGRVRGGEVKLGGLETVSKRLDHVERIVLTAMGTSYHAALLGELFFEELAGIPAEVEYAAEFRYKRAPLATRNTALFAISQSGETADTLAALREAKRKGMLTIGIVNVVGSTVARETDAGLYNYAGPEIGVASTKAFLSQVVALLLAAIFLARGRAMGEREAQELLEALIRIPDAIRSLLKEENEIRALAKRFAHYENALFLGRKWSYPVALEGALKLKEVSYLHAEGYNAAEMKHGPIAMIDERFPTVAVVPDDSVRDKTLSNLEEIRARNGPIFAIATRGDRGVSSIADGVISIPRTHEILSPLLAVVPLQLLAYHIGIARGCDVDKPRNLAKSVTVE</sequence>
<comment type="function">
    <text evidence="10">Catalyzes the first step in hexosamine metabolism, converting fructose-6P into glucosamine-6P using glutamine as a nitrogen source.</text>
</comment>
<proteinExistence type="inferred from homology"/>
<dbReference type="InterPro" id="IPR001347">
    <property type="entry name" value="SIS_dom"/>
</dbReference>
<comment type="catalytic activity">
    <reaction evidence="1 10">
        <text>D-fructose 6-phosphate + L-glutamine = D-glucosamine 6-phosphate + L-glutamate</text>
        <dbReference type="Rhea" id="RHEA:13237"/>
        <dbReference type="ChEBI" id="CHEBI:29985"/>
        <dbReference type="ChEBI" id="CHEBI:58359"/>
        <dbReference type="ChEBI" id="CHEBI:58725"/>
        <dbReference type="ChEBI" id="CHEBI:61527"/>
        <dbReference type="EC" id="2.6.1.16"/>
    </reaction>
</comment>
<name>A0A1G2PLD5_TERXR</name>
<feature type="domain" description="SIS" evidence="12">
    <location>
        <begin position="457"/>
        <end position="598"/>
    </location>
</feature>
<evidence type="ECO:0000256" key="8">
    <source>
        <dbReference type="ARBA" id="ARBA00022737"/>
    </source>
</evidence>
<dbReference type="FunFam" id="3.40.50.10490:FF:000001">
    <property type="entry name" value="Glutamine--fructose-6-phosphate aminotransferase [isomerizing]"/>
    <property type="match status" value="1"/>
</dbReference>
<dbReference type="CDD" id="cd05008">
    <property type="entry name" value="SIS_GlmS_GlmD_1"/>
    <property type="match status" value="1"/>
</dbReference>